<reference evidence="2 3" key="1">
    <citation type="submission" date="2020-08" db="EMBL/GenBank/DDBJ databases">
        <title>Studying the diversity of plant-associated saprophytic bacteria and their role in host health and plant-pathogen interactions.</title>
        <authorList>
            <person name="Potnis N."/>
        </authorList>
    </citation>
    <scope>NUCLEOTIDE SEQUENCE [LARGE SCALE GENOMIC DNA]</scope>
    <source>
        <strain evidence="2 3">F16</strain>
    </source>
</reference>
<dbReference type="SUPFAM" id="SSF53474">
    <property type="entry name" value="alpha/beta-Hydrolases"/>
    <property type="match status" value="1"/>
</dbReference>
<accession>A0ABR6JIA8</accession>
<keyword evidence="3" id="KW-1185">Reference proteome</keyword>
<protein>
    <submittedName>
        <fullName evidence="2">Pimeloyl-ACP methyl ester carboxylesterase</fullName>
    </submittedName>
</protein>
<dbReference type="Proteomes" id="UP000554726">
    <property type="component" value="Unassembled WGS sequence"/>
</dbReference>
<feature type="region of interest" description="Disordered" evidence="1">
    <location>
        <begin position="545"/>
        <end position="565"/>
    </location>
</feature>
<dbReference type="InterPro" id="IPR029058">
    <property type="entry name" value="AB_hydrolase_fold"/>
</dbReference>
<gene>
    <name evidence="2" type="ORF">FHR60_001166</name>
</gene>
<evidence type="ECO:0000256" key="1">
    <source>
        <dbReference type="SAM" id="MobiDB-lite"/>
    </source>
</evidence>
<dbReference type="Gene3D" id="3.40.50.1820">
    <property type="entry name" value="alpha/beta hydrolase"/>
    <property type="match status" value="1"/>
</dbReference>
<comment type="caution">
    <text evidence="2">The sequence shown here is derived from an EMBL/GenBank/DDBJ whole genome shotgun (WGS) entry which is preliminary data.</text>
</comment>
<organism evidence="2 3">
    <name type="scientific">Xanthomonas cannabis</name>
    <dbReference type="NCBI Taxonomy" id="1885674"/>
    <lineage>
        <taxon>Bacteria</taxon>
        <taxon>Pseudomonadati</taxon>
        <taxon>Pseudomonadota</taxon>
        <taxon>Gammaproteobacteria</taxon>
        <taxon>Lysobacterales</taxon>
        <taxon>Lysobacteraceae</taxon>
        <taxon>Xanthomonas</taxon>
    </lineage>
</organism>
<proteinExistence type="predicted"/>
<dbReference type="EMBL" id="JACHNS010000002">
    <property type="protein sequence ID" value="MBB4592526.1"/>
    <property type="molecule type" value="Genomic_DNA"/>
</dbReference>
<dbReference type="PROSITE" id="PS51257">
    <property type="entry name" value="PROKAR_LIPOPROTEIN"/>
    <property type="match status" value="1"/>
</dbReference>
<name>A0ABR6JIA8_9XANT</name>
<evidence type="ECO:0000313" key="2">
    <source>
        <dbReference type="EMBL" id="MBB4592526.1"/>
    </source>
</evidence>
<evidence type="ECO:0000313" key="3">
    <source>
        <dbReference type="Proteomes" id="UP000554726"/>
    </source>
</evidence>
<sequence length="670" mass="72941">MPRRPWWRATTVLVAVVMSGWLSGCAMVTVQARNSGDYVAQTRGDVLSTGALSEAGSETLQVAGLQPKACRTQPLPCLQHLTTVAGIGEERRLATQAELWTARAIDLGGRNPAQMSDAATDAWLEAARHAYAYLFFTARAPSARAFENRQTQVRDYYNYAVQQVVERLFARSQQAGDTTPAPTAVGRWQVVVDMSAYRLPGGGNTPRAIFAASALRFNGLRSTYRRDGFGAELVAEVDPQLVGDPAGLAVQQAIAPSAAPERPLPTFSEMPYAPATLLLRFDGDTLAAVLKTDLVTLVPYDPYRQNEVVLHGQRVPLAANFTAAYGLWLAKSGFAAQSLRSMLGSARGIERPHLYLMQPYDPDRRVLLMLHGLASSPEAWVNVANEVMGDETLRQRYQIWQVYYPTNAPIAVNRAEIQALVERSLRHFDPAGSAVASHDMVLIGHSMGGVIGRLLVSSSGEQLWDALLRDYRLDGERGARVRAKLSPLLHFSPMPQIDRAIFIAAPHRGTPLAEGGLGRFVGRLVRLPIALLDRFGDVLQDLANSEREGSGGQSRRKGRLLPPTSIDNLRDTDPFVRATMDLPISPQVQYHTIVGREKPQVPLADSDDGLVPYRSAHLDGAASELVVTSWHSVQETPQAILEIRRILHAQLQAEAAGSTAAAGHGESTSP</sequence>